<evidence type="ECO:0000256" key="1">
    <source>
        <dbReference type="PROSITE-ProRule" id="PRU00023"/>
    </source>
</evidence>
<dbReference type="PROSITE" id="PS50181">
    <property type="entry name" value="FBOX"/>
    <property type="match status" value="1"/>
</dbReference>
<feature type="repeat" description="ANK" evidence="1">
    <location>
        <begin position="216"/>
        <end position="244"/>
    </location>
</feature>
<sequence length="351" mass="39256">MSLQGLPVELLTAILDCLVPDDWFTSAGSRDACLSLRRVCRLFETIISRTAIQKLDPGRLSYYVNAPRNKSAAKWLLLHQINMDPESELPAVRHVSQWAKFMKAQSDWDPDNSISIDKWLEDVCGAVTDHLGARWVFENFICYRIGKPLALPGLGISIARHLLTQSRPEGPNGAKIVQLTHGVLQIAAYQGNNTAVASILEAGADPNYIHSHFGHPVHHALTNNNVETLRLLVRYGADIHAPGEYAALIRRAADMGHVESFRYILSMIRDNELQYLNPCLIAARAKGHMGVVRVLSEWTTDKQQQHEKNSSWLDHLKLWKAKPRPILDLEFFCGENGSPTEAAVPNSHVEL</sequence>
<dbReference type="SUPFAM" id="SSF48403">
    <property type="entry name" value="Ankyrin repeat"/>
    <property type="match status" value="1"/>
</dbReference>
<protein>
    <recommendedName>
        <fullName evidence="2">F-box domain-containing protein</fullName>
    </recommendedName>
</protein>
<gene>
    <name evidence="3" type="ORF">CCHLO57077_00011477</name>
</gene>
<dbReference type="InterPro" id="IPR036770">
    <property type="entry name" value="Ankyrin_rpt-contain_sf"/>
</dbReference>
<keyword evidence="1" id="KW-0040">ANK repeat</keyword>
<dbReference type="PROSITE" id="PS50297">
    <property type="entry name" value="ANK_REP_REGION"/>
    <property type="match status" value="1"/>
</dbReference>
<dbReference type="PROSITE" id="PS50088">
    <property type="entry name" value="ANK_REPEAT"/>
    <property type="match status" value="1"/>
</dbReference>
<dbReference type="Proteomes" id="UP001160390">
    <property type="component" value="Unassembled WGS sequence"/>
</dbReference>
<dbReference type="InterPro" id="IPR001810">
    <property type="entry name" value="F-box_dom"/>
</dbReference>
<reference evidence="3" key="1">
    <citation type="submission" date="2023-01" db="EMBL/GenBank/DDBJ databases">
        <authorList>
            <person name="Piombo E."/>
        </authorList>
    </citation>
    <scope>NUCLEOTIDE SEQUENCE</scope>
</reference>
<dbReference type="AlphaFoldDB" id="A0AA35LPL2"/>
<dbReference type="SMART" id="SM00248">
    <property type="entry name" value="ANK"/>
    <property type="match status" value="2"/>
</dbReference>
<evidence type="ECO:0000313" key="3">
    <source>
        <dbReference type="EMBL" id="CAI6014547.1"/>
    </source>
</evidence>
<comment type="caution">
    <text evidence="3">The sequence shown here is derived from an EMBL/GenBank/DDBJ whole genome shotgun (WGS) entry which is preliminary data.</text>
</comment>
<name>A0AA35LPL2_9HYPO</name>
<organism evidence="3 4">
    <name type="scientific">Clonostachys chloroleuca</name>
    <dbReference type="NCBI Taxonomy" id="1926264"/>
    <lineage>
        <taxon>Eukaryota</taxon>
        <taxon>Fungi</taxon>
        <taxon>Dikarya</taxon>
        <taxon>Ascomycota</taxon>
        <taxon>Pezizomycotina</taxon>
        <taxon>Sordariomycetes</taxon>
        <taxon>Hypocreomycetidae</taxon>
        <taxon>Hypocreales</taxon>
        <taxon>Bionectriaceae</taxon>
        <taxon>Clonostachys</taxon>
    </lineage>
</organism>
<dbReference type="EMBL" id="CABFNP030000426">
    <property type="protein sequence ID" value="CAI6014547.1"/>
    <property type="molecule type" value="Genomic_DNA"/>
</dbReference>
<evidence type="ECO:0000259" key="2">
    <source>
        <dbReference type="PROSITE" id="PS50181"/>
    </source>
</evidence>
<dbReference type="Pfam" id="PF12796">
    <property type="entry name" value="Ank_2"/>
    <property type="match status" value="1"/>
</dbReference>
<dbReference type="InterPro" id="IPR002110">
    <property type="entry name" value="Ankyrin_rpt"/>
</dbReference>
<feature type="domain" description="F-box" evidence="2">
    <location>
        <begin position="1"/>
        <end position="55"/>
    </location>
</feature>
<evidence type="ECO:0000313" key="4">
    <source>
        <dbReference type="Proteomes" id="UP001160390"/>
    </source>
</evidence>
<dbReference type="Gene3D" id="1.25.40.20">
    <property type="entry name" value="Ankyrin repeat-containing domain"/>
    <property type="match status" value="1"/>
</dbReference>
<keyword evidence="4" id="KW-1185">Reference proteome</keyword>
<accession>A0AA35LPL2</accession>
<proteinExistence type="predicted"/>